<evidence type="ECO:0000313" key="2">
    <source>
        <dbReference type="EMBL" id="TFJ84705.1"/>
    </source>
</evidence>
<feature type="region of interest" description="Disordered" evidence="1">
    <location>
        <begin position="69"/>
        <end position="88"/>
    </location>
</feature>
<name>A0A4D9D5G8_9STRA</name>
<dbReference type="AlphaFoldDB" id="A0A4D9D5G8"/>
<keyword evidence="3" id="KW-1185">Reference proteome</keyword>
<feature type="compositionally biased region" description="Basic residues" evidence="1">
    <location>
        <begin position="73"/>
        <end position="88"/>
    </location>
</feature>
<evidence type="ECO:0000313" key="3">
    <source>
        <dbReference type="Proteomes" id="UP000355283"/>
    </source>
</evidence>
<reference evidence="2 3" key="1">
    <citation type="submission" date="2019-01" db="EMBL/GenBank/DDBJ databases">
        <title>Nuclear Genome Assembly of the Microalgal Biofuel strain Nannochloropsis salina CCMP1776.</title>
        <authorList>
            <person name="Hovde B."/>
        </authorList>
    </citation>
    <scope>NUCLEOTIDE SEQUENCE [LARGE SCALE GENOMIC DNA]</scope>
    <source>
        <strain evidence="2 3">CCMP1776</strain>
    </source>
</reference>
<accession>A0A4D9D5G8</accession>
<sequence>MNFYVFDPGVHHVFPQKDEVADISPLRLALPRALDDTMIATFTSVTKAPRELTCELSGVIQKLSPRDVAPKGHAVHGRRGKKKSRHFRPTSCPSAIDMTIVLTTTAAAKDNTTIARLTETGPKSVKVVFSRLHNHSCVDLDL</sequence>
<evidence type="ECO:0000256" key="1">
    <source>
        <dbReference type="SAM" id="MobiDB-lite"/>
    </source>
</evidence>
<protein>
    <submittedName>
        <fullName evidence="2">Uncharacterized protein</fullName>
    </submittedName>
</protein>
<gene>
    <name evidence="2" type="ORF">NSK_004169</name>
</gene>
<organism evidence="2 3">
    <name type="scientific">Nannochloropsis salina CCMP1776</name>
    <dbReference type="NCBI Taxonomy" id="1027361"/>
    <lineage>
        <taxon>Eukaryota</taxon>
        <taxon>Sar</taxon>
        <taxon>Stramenopiles</taxon>
        <taxon>Ochrophyta</taxon>
        <taxon>Eustigmatophyceae</taxon>
        <taxon>Eustigmatales</taxon>
        <taxon>Monodopsidaceae</taxon>
        <taxon>Microchloropsis</taxon>
        <taxon>Microchloropsis salina</taxon>
    </lineage>
</organism>
<dbReference type="Proteomes" id="UP000355283">
    <property type="component" value="Unassembled WGS sequence"/>
</dbReference>
<dbReference type="EMBL" id="SDOX01000018">
    <property type="protein sequence ID" value="TFJ84705.1"/>
    <property type="molecule type" value="Genomic_DNA"/>
</dbReference>
<comment type="caution">
    <text evidence="2">The sequence shown here is derived from an EMBL/GenBank/DDBJ whole genome shotgun (WGS) entry which is preliminary data.</text>
</comment>
<proteinExistence type="predicted"/>